<keyword evidence="3" id="KW-1185">Reference proteome</keyword>
<dbReference type="EMBL" id="ABEU02000010">
    <property type="protein sequence ID" value="PNR47242.1"/>
    <property type="molecule type" value="Genomic_DNA"/>
</dbReference>
<evidence type="ECO:0000313" key="3">
    <source>
        <dbReference type="Proteomes" id="UP000006727"/>
    </source>
</evidence>
<dbReference type="EnsemblPlants" id="Pp3c10_25419V3.1">
    <property type="protein sequence ID" value="PAC:32902357.CDS.1"/>
    <property type="gene ID" value="Pp3c10_25419"/>
</dbReference>
<evidence type="ECO:0000313" key="1">
    <source>
        <dbReference type="EMBL" id="PNR47242.1"/>
    </source>
</evidence>
<sequence length="90" mass="10262">MCGVHHVTIAQRKGDWWTGEGDMYVTRRDKVWNVDAAGHDDSRNGFCCNGQLRRDVDGNVCDGGFGRYECCSPEIVLHCRTIFCLWHKQA</sequence>
<protein>
    <submittedName>
        <fullName evidence="1 2">Uncharacterized protein</fullName>
    </submittedName>
</protein>
<name>A0A2K1K0E2_PHYPA</name>
<proteinExistence type="predicted"/>
<reference evidence="2" key="3">
    <citation type="submission" date="2020-12" db="UniProtKB">
        <authorList>
            <consortium name="EnsemblPlants"/>
        </authorList>
    </citation>
    <scope>IDENTIFICATION</scope>
</reference>
<reference evidence="1 3" key="2">
    <citation type="journal article" date="2018" name="Plant J.">
        <title>The Physcomitrella patens chromosome-scale assembly reveals moss genome structure and evolution.</title>
        <authorList>
            <person name="Lang D."/>
            <person name="Ullrich K.K."/>
            <person name="Murat F."/>
            <person name="Fuchs J."/>
            <person name="Jenkins J."/>
            <person name="Haas F.B."/>
            <person name="Piednoel M."/>
            <person name="Gundlach H."/>
            <person name="Van Bel M."/>
            <person name="Meyberg R."/>
            <person name="Vives C."/>
            <person name="Morata J."/>
            <person name="Symeonidi A."/>
            <person name="Hiss M."/>
            <person name="Muchero W."/>
            <person name="Kamisugi Y."/>
            <person name="Saleh O."/>
            <person name="Blanc G."/>
            <person name="Decker E.L."/>
            <person name="van Gessel N."/>
            <person name="Grimwood J."/>
            <person name="Hayes R.D."/>
            <person name="Graham S.W."/>
            <person name="Gunter L.E."/>
            <person name="McDaniel S.F."/>
            <person name="Hoernstein S.N.W."/>
            <person name="Larsson A."/>
            <person name="Li F.W."/>
            <person name="Perroud P.F."/>
            <person name="Phillips J."/>
            <person name="Ranjan P."/>
            <person name="Rokshar D.S."/>
            <person name="Rothfels C.J."/>
            <person name="Schneider L."/>
            <person name="Shu S."/>
            <person name="Stevenson D.W."/>
            <person name="Thummler F."/>
            <person name="Tillich M."/>
            <person name="Villarreal Aguilar J.C."/>
            <person name="Widiez T."/>
            <person name="Wong G.K."/>
            <person name="Wymore A."/>
            <person name="Zhang Y."/>
            <person name="Zimmer A.D."/>
            <person name="Quatrano R.S."/>
            <person name="Mayer K.F.X."/>
            <person name="Goodstein D."/>
            <person name="Casacuberta J.M."/>
            <person name="Vandepoele K."/>
            <person name="Reski R."/>
            <person name="Cuming A.C."/>
            <person name="Tuskan G.A."/>
            <person name="Maumus F."/>
            <person name="Salse J."/>
            <person name="Schmutz J."/>
            <person name="Rensing S.A."/>
        </authorList>
    </citation>
    <scope>NUCLEOTIDE SEQUENCE [LARGE SCALE GENOMIC DNA]</scope>
    <source>
        <strain evidence="2 3">cv. Gransden 2004</strain>
    </source>
</reference>
<dbReference type="InParanoid" id="A0A2K1K0E2"/>
<dbReference type="PaxDb" id="3218-PP1S330_41V6.1"/>
<gene>
    <name evidence="1" type="ORF">PHYPA_014363</name>
</gene>
<dbReference type="AlphaFoldDB" id="A0A2K1K0E2"/>
<accession>A0A2K1K0E2</accession>
<organism evidence="1">
    <name type="scientific">Physcomitrium patens</name>
    <name type="common">Spreading-leaved earth moss</name>
    <name type="synonym">Physcomitrella patens</name>
    <dbReference type="NCBI Taxonomy" id="3218"/>
    <lineage>
        <taxon>Eukaryota</taxon>
        <taxon>Viridiplantae</taxon>
        <taxon>Streptophyta</taxon>
        <taxon>Embryophyta</taxon>
        <taxon>Bryophyta</taxon>
        <taxon>Bryophytina</taxon>
        <taxon>Bryopsida</taxon>
        <taxon>Funariidae</taxon>
        <taxon>Funariales</taxon>
        <taxon>Funariaceae</taxon>
        <taxon>Physcomitrium</taxon>
    </lineage>
</organism>
<evidence type="ECO:0000313" key="2">
    <source>
        <dbReference type="EnsemblPlants" id="PAC:32902357.CDS.1"/>
    </source>
</evidence>
<dbReference type="Proteomes" id="UP000006727">
    <property type="component" value="Chromosome 10"/>
</dbReference>
<reference evidence="1 3" key="1">
    <citation type="journal article" date="2008" name="Science">
        <title>The Physcomitrella genome reveals evolutionary insights into the conquest of land by plants.</title>
        <authorList>
            <person name="Rensing S."/>
            <person name="Lang D."/>
            <person name="Zimmer A."/>
            <person name="Terry A."/>
            <person name="Salamov A."/>
            <person name="Shapiro H."/>
            <person name="Nishiyama T."/>
            <person name="Perroud P.-F."/>
            <person name="Lindquist E."/>
            <person name="Kamisugi Y."/>
            <person name="Tanahashi T."/>
            <person name="Sakakibara K."/>
            <person name="Fujita T."/>
            <person name="Oishi K."/>
            <person name="Shin-I T."/>
            <person name="Kuroki Y."/>
            <person name="Toyoda A."/>
            <person name="Suzuki Y."/>
            <person name="Hashimoto A."/>
            <person name="Yamaguchi K."/>
            <person name="Sugano A."/>
            <person name="Kohara Y."/>
            <person name="Fujiyama A."/>
            <person name="Anterola A."/>
            <person name="Aoki S."/>
            <person name="Ashton N."/>
            <person name="Barbazuk W.B."/>
            <person name="Barker E."/>
            <person name="Bennetzen J."/>
            <person name="Bezanilla M."/>
            <person name="Blankenship R."/>
            <person name="Cho S.H."/>
            <person name="Dutcher S."/>
            <person name="Estelle M."/>
            <person name="Fawcett J.A."/>
            <person name="Gundlach H."/>
            <person name="Hanada K."/>
            <person name="Heyl A."/>
            <person name="Hicks K.A."/>
            <person name="Hugh J."/>
            <person name="Lohr M."/>
            <person name="Mayer K."/>
            <person name="Melkozernov A."/>
            <person name="Murata T."/>
            <person name="Nelson D."/>
            <person name="Pils B."/>
            <person name="Prigge M."/>
            <person name="Reiss B."/>
            <person name="Renner T."/>
            <person name="Rombauts S."/>
            <person name="Rushton P."/>
            <person name="Sanderfoot A."/>
            <person name="Schween G."/>
            <person name="Shiu S.-H."/>
            <person name="Stueber K."/>
            <person name="Theodoulou F.L."/>
            <person name="Tu H."/>
            <person name="Van de Peer Y."/>
            <person name="Verrier P.J."/>
            <person name="Waters E."/>
            <person name="Wood A."/>
            <person name="Yang L."/>
            <person name="Cove D."/>
            <person name="Cuming A."/>
            <person name="Hasebe M."/>
            <person name="Lucas S."/>
            <person name="Mishler D.B."/>
            <person name="Reski R."/>
            <person name="Grigoriev I."/>
            <person name="Quatrano R.S."/>
            <person name="Boore J.L."/>
        </authorList>
    </citation>
    <scope>NUCLEOTIDE SEQUENCE [LARGE SCALE GENOMIC DNA]</scope>
    <source>
        <strain evidence="2 3">cv. Gransden 2004</strain>
    </source>
</reference>
<dbReference type="Gramene" id="Pp3c10_25419V3.1">
    <property type="protein sequence ID" value="PAC:32902357.CDS.1"/>
    <property type="gene ID" value="Pp3c10_25419"/>
</dbReference>